<feature type="non-terminal residue" evidence="1">
    <location>
        <position position="112"/>
    </location>
</feature>
<accession>A0A9P6MIS8</accession>
<sequence>MAVDRTNLCNQFRDEYPLYWVKDAYTQVSYGWNIYVVEDLDWEYAKKFVNDRIINLIKDKTENMVTQTKDKIQDIYDRFTKGEEITDAEEIEVLNKIRAQGPEAVKTNFEFR</sequence>
<name>A0A9P6MIS8_9FUNG</name>
<evidence type="ECO:0000313" key="1">
    <source>
        <dbReference type="EMBL" id="KAG0003190.1"/>
    </source>
</evidence>
<reference evidence="1" key="1">
    <citation type="journal article" date="2020" name="Fungal Divers.">
        <title>Resolving the Mortierellaceae phylogeny through synthesis of multi-gene phylogenetics and phylogenomics.</title>
        <authorList>
            <person name="Vandepol N."/>
            <person name="Liber J."/>
            <person name="Desiro A."/>
            <person name="Na H."/>
            <person name="Kennedy M."/>
            <person name="Barry K."/>
            <person name="Grigoriev I.V."/>
            <person name="Miller A.N."/>
            <person name="O'Donnell K."/>
            <person name="Stajich J.E."/>
            <person name="Bonito G."/>
        </authorList>
    </citation>
    <scope>NUCLEOTIDE SEQUENCE</scope>
    <source>
        <strain evidence="1">NRRL 2769</strain>
    </source>
</reference>
<comment type="caution">
    <text evidence="1">The sequence shown here is derived from an EMBL/GenBank/DDBJ whole genome shotgun (WGS) entry which is preliminary data.</text>
</comment>
<protein>
    <submittedName>
        <fullName evidence="1">Uncharacterized protein</fullName>
    </submittedName>
</protein>
<organism evidence="1 2">
    <name type="scientific">Entomortierella chlamydospora</name>
    <dbReference type="NCBI Taxonomy" id="101097"/>
    <lineage>
        <taxon>Eukaryota</taxon>
        <taxon>Fungi</taxon>
        <taxon>Fungi incertae sedis</taxon>
        <taxon>Mucoromycota</taxon>
        <taxon>Mortierellomycotina</taxon>
        <taxon>Mortierellomycetes</taxon>
        <taxon>Mortierellales</taxon>
        <taxon>Mortierellaceae</taxon>
        <taxon>Entomortierella</taxon>
    </lineage>
</organism>
<proteinExistence type="predicted"/>
<keyword evidence="2" id="KW-1185">Reference proteome</keyword>
<gene>
    <name evidence="1" type="ORF">BGZ80_005835</name>
</gene>
<evidence type="ECO:0000313" key="2">
    <source>
        <dbReference type="Proteomes" id="UP000703661"/>
    </source>
</evidence>
<dbReference type="EMBL" id="JAAAID010002875">
    <property type="protein sequence ID" value="KAG0003190.1"/>
    <property type="molecule type" value="Genomic_DNA"/>
</dbReference>
<dbReference type="AlphaFoldDB" id="A0A9P6MIS8"/>
<dbReference type="Proteomes" id="UP000703661">
    <property type="component" value="Unassembled WGS sequence"/>
</dbReference>